<accession>A0A7I7RTU1</accession>
<dbReference type="GO" id="GO:0016705">
    <property type="term" value="F:oxidoreductase activity, acting on paired donors, with incorporation or reduction of molecular oxygen"/>
    <property type="evidence" value="ECO:0007669"/>
    <property type="project" value="InterPro"/>
</dbReference>
<dbReference type="Proteomes" id="UP000467428">
    <property type="component" value="Chromosome"/>
</dbReference>
<dbReference type="GO" id="GO:0020037">
    <property type="term" value="F:heme binding"/>
    <property type="evidence" value="ECO:0007669"/>
    <property type="project" value="InterPro"/>
</dbReference>
<dbReference type="SUPFAM" id="SSF48264">
    <property type="entry name" value="Cytochrome P450"/>
    <property type="match status" value="1"/>
</dbReference>
<dbReference type="InterPro" id="IPR036396">
    <property type="entry name" value="Cyt_P450_sf"/>
</dbReference>
<protein>
    <submittedName>
        <fullName evidence="1">Uncharacterized protein</fullName>
    </submittedName>
</protein>
<dbReference type="RefSeq" id="WP_163917877.1">
    <property type="nucleotide sequence ID" value="NZ_AP022593.1"/>
</dbReference>
<gene>
    <name evidence="1" type="ORF">MARA_14920</name>
</gene>
<sequence>MTVSTLIRSGPDTDAFTVQSIRTLRADVLAALGGGATAVSHIGARSSMRLKCASLGVPRRDWASISRWAWVNDAESMRALDSYVDLMIADRCWKLTDDLMSDLVLADVDGDGLTADDLRAVVVALVIA</sequence>
<dbReference type="KEGG" id="marz:MARA_14920"/>
<name>A0A7I7RTU1_9MYCO</name>
<dbReference type="GO" id="GO:0005506">
    <property type="term" value="F:iron ion binding"/>
    <property type="evidence" value="ECO:0007669"/>
    <property type="project" value="InterPro"/>
</dbReference>
<keyword evidence="2" id="KW-1185">Reference proteome</keyword>
<dbReference type="GO" id="GO:0004497">
    <property type="term" value="F:monooxygenase activity"/>
    <property type="evidence" value="ECO:0007669"/>
    <property type="project" value="InterPro"/>
</dbReference>
<geneLocation type="plasmid" evidence="2">
    <name>pjcm18538 dna</name>
</geneLocation>
<reference evidence="1 2" key="1">
    <citation type="journal article" date="2019" name="Emerg. Microbes Infect.">
        <title>Comprehensive subspecies identification of 175 nontuberculous mycobacteria species based on 7547 genomic profiles.</title>
        <authorList>
            <person name="Matsumoto Y."/>
            <person name="Kinjo T."/>
            <person name="Motooka D."/>
            <person name="Nabeya D."/>
            <person name="Jung N."/>
            <person name="Uechi K."/>
            <person name="Horii T."/>
            <person name="Iida T."/>
            <person name="Fujita J."/>
            <person name="Nakamura S."/>
        </authorList>
    </citation>
    <scope>NUCLEOTIDE SEQUENCE [LARGE SCALE GENOMIC DNA]</scope>
    <source>
        <strain evidence="1 2">JCM 18538</strain>
    </source>
</reference>
<dbReference type="AlphaFoldDB" id="A0A7I7RTU1"/>
<dbReference type="Gene3D" id="1.10.630.10">
    <property type="entry name" value="Cytochrome P450"/>
    <property type="match status" value="1"/>
</dbReference>
<organism evidence="1 2">
    <name type="scientific">Mycolicibacterium arabiense</name>
    <dbReference type="NCBI Taxonomy" id="1286181"/>
    <lineage>
        <taxon>Bacteria</taxon>
        <taxon>Bacillati</taxon>
        <taxon>Actinomycetota</taxon>
        <taxon>Actinomycetes</taxon>
        <taxon>Mycobacteriales</taxon>
        <taxon>Mycobacteriaceae</taxon>
        <taxon>Mycolicibacterium</taxon>
    </lineage>
</organism>
<evidence type="ECO:0000313" key="1">
    <source>
        <dbReference type="EMBL" id="BBY48024.1"/>
    </source>
</evidence>
<dbReference type="EMBL" id="AP022593">
    <property type="protein sequence ID" value="BBY48024.1"/>
    <property type="molecule type" value="Genomic_DNA"/>
</dbReference>
<evidence type="ECO:0000313" key="2">
    <source>
        <dbReference type="Proteomes" id="UP000467428"/>
    </source>
</evidence>
<proteinExistence type="predicted"/>